<proteinExistence type="predicted"/>
<evidence type="ECO:0000313" key="1">
    <source>
        <dbReference type="EMBL" id="KRY01145.1"/>
    </source>
</evidence>
<accession>A0A0V0YLA1</accession>
<gene>
    <name evidence="1" type="ORF">T4E_6855</name>
</gene>
<organism evidence="1 2">
    <name type="scientific">Trichinella pseudospiralis</name>
    <name type="common">Parasitic roundworm</name>
    <dbReference type="NCBI Taxonomy" id="6337"/>
    <lineage>
        <taxon>Eukaryota</taxon>
        <taxon>Metazoa</taxon>
        <taxon>Ecdysozoa</taxon>
        <taxon>Nematoda</taxon>
        <taxon>Enoplea</taxon>
        <taxon>Dorylaimia</taxon>
        <taxon>Trichinellida</taxon>
        <taxon>Trichinellidae</taxon>
        <taxon>Trichinella</taxon>
    </lineage>
</organism>
<sequence>MEACPGIRTNEYNRRLFFSATGILSGNGSYGVGDEGRRLLRQWCTSIELWHRRAVSVERSCELYPDGQARNSFFEELKIRSRGVDGEADRAIPRSAPT</sequence>
<protein>
    <submittedName>
        <fullName evidence="1">Uncharacterized protein</fullName>
    </submittedName>
</protein>
<comment type="caution">
    <text evidence="1">The sequence shown here is derived from an EMBL/GenBank/DDBJ whole genome shotgun (WGS) entry which is preliminary data.</text>
</comment>
<dbReference type="AlphaFoldDB" id="A0A0V0YLA1"/>
<reference evidence="1 2" key="1">
    <citation type="submission" date="2015-01" db="EMBL/GenBank/DDBJ databases">
        <title>Evolution of Trichinella species and genotypes.</title>
        <authorList>
            <person name="Korhonen P.K."/>
            <person name="Edoardo P."/>
            <person name="Giuseppe L.R."/>
            <person name="Gasser R.B."/>
        </authorList>
    </citation>
    <scope>NUCLEOTIDE SEQUENCE [LARGE SCALE GENOMIC DNA]</scope>
    <source>
        <strain evidence="1">ISS141</strain>
    </source>
</reference>
<name>A0A0V0YLA1_TRIPS</name>
<dbReference type="Proteomes" id="UP000054815">
    <property type="component" value="Unassembled WGS sequence"/>
</dbReference>
<evidence type="ECO:0000313" key="2">
    <source>
        <dbReference type="Proteomes" id="UP000054815"/>
    </source>
</evidence>
<dbReference type="EMBL" id="JYDU01000004">
    <property type="protein sequence ID" value="KRY01145.1"/>
    <property type="molecule type" value="Genomic_DNA"/>
</dbReference>